<dbReference type="EMBL" id="MU003492">
    <property type="protein sequence ID" value="KAF2477970.1"/>
    <property type="molecule type" value="Genomic_DNA"/>
</dbReference>
<proteinExistence type="predicted"/>
<reference evidence="1" key="1">
    <citation type="journal article" date="2020" name="Stud. Mycol.">
        <title>101 Dothideomycetes genomes: a test case for predicting lifestyles and emergence of pathogens.</title>
        <authorList>
            <person name="Haridas S."/>
            <person name="Albert R."/>
            <person name="Binder M."/>
            <person name="Bloem J."/>
            <person name="Labutti K."/>
            <person name="Salamov A."/>
            <person name="Andreopoulos B."/>
            <person name="Baker S."/>
            <person name="Barry K."/>
            <person name="Bills G."/>
            <person name="Bluhm B."/>
            <person name="Cannon C."/>
            <person name="Castanera R."/>
            <person name="Culley D."/>
            <person name="Daum C."/>
            <person name="Ezra D."/>
            <person name="Gonzalez J."/>
            <person name="Henrissat B."/>
            <person name="Kuo A."/>
            <person name="Liang C."/>
            <person name="Lipzen A."/>
            <person name="Lutzoni F."/>
            <person name="Magnuson J."/>
            <person name="Mondo S."/>
            <person name="Nolan M."/>
            <person name="Ohm R."/>
            <person name="Pangilinan J."/>
            <person name="Park H.-J."/>
            <person name="Ramirez L."/>
            <person name="Alfaro M."/>
            <person name="Sun H."/>
            <person name="Tritt A."/>
            <person name="Yoshinaga Y."/>
            <person name="Zwiers L.-H."/>
            <person name="Turgeon B."/>
            <person name="Goodwin S."/>
            <person name="Spatafora J."/>
            <person name="Crous P."/>
            <person name="Grigoriev I."/>
        </authorList>
    </citation>
    <scope>NUCLEOTIDE SEQUENCE</scope>
    <source>
        <strain evidence="1">ATCC 200398</strain>
    </source>
</reference>
<evidence type="ECO:0000313" key="1">
    <source>
        <dbReference type="EMBL" id="KAF2477970.1"/>
    </source>
</evidence>
<sequence length="562" mass="63712">MAYGIMGSMPDSRMLTYRTMKDVKAVYFDGASANLIGDGTTSQMVLLYNGSDSIPRRGGWRSPPNHGRRLQDEGSDGKERERGDDPPRRPPGHWNPLEDEYFRARGLCKWLVSRGLGGIGWGYEGIVRMNAGFEVIWCDFDSPSLKLLSNLNVSAPRLEDSTPIDTERVRIFEQLQIQAKLRVKGDEGPHGPGMTDPTEPFRDSANWFWFSAAAKRYFGDARIKVNPCGVFSFYEPELLNQSRTRIEDETIRLNLTGDGRWNGPEGESPRQTGLEKLTRRRREHSLDSVGNTDGLFMRQASERRLKNALKGDEGCSGVDWHYLTKSIVVGYAREIQKLLQALNSDFQSQSREWLQQIRALTHWFMMPFLEYPPGRPYDSATLETMFDVGSPLALATLERCQSQHDVDKYELGEGDNAAYYAVKETLAGICGTVIEIGLGVEHQWLLNFNSIHSEDKIQRRANLLGDLPTAVQSWKAKVEDLMAWLGWVEKWTSCDDSCGADEVCYVPMWPVSGFPRRGRRPPNHPGDMHSLGALYWGWGDTSKYFWEPVCVNASSYPPENWE</sequence>
<accession>A0ACB6RGW9</accession>
<comment type="caution">
    <text evidence="1">The sequence shown here is derived from an EMBL/GenBank/DDBJ whole genome shotgun (WGS) entry which is preliminary data.</text>
</comment>
<evidence type="ECO:0000313" key="2">
    <source>
        <dbReference type="Proteomes" id="UP000799755"/>
    </source>
</evidence>
<organism evidence="1 2">
    <name type="scientific">Lindgomyces ingoldianus</name>
    <dbReference type="NCBI Taxonomy" id="673940"/>
    <lineage>
        <taxon>Eukaryota</taxon>
        <taxon>Fungi</taxon>
        <taxon>Dikarya</taxon>
        <taxon>Ascomycota</taxon>
        <taxon>Pezizomycotina</taxon>
        <taxon>Dothideomycetes</taxon>
        <taxon>Pleosporomycetidae</taxon>
        <taxon>Pleosporales</taxon>
        <taxon>Lindgomycetaceae</taxon>
        <taxon>Lindgomyces</taxon>
    </lineage>
</organism>
<protein>
    <submittedName>
        <fullName evidence="1">Uncharacterized protein</fullName>
    </submittedName>
</protein>
<name>A0ACB6RGW9_9PLEO</name>
<gene>
    <name evidence="1" type="ORF">BDR25DRAFT_308808</name>
</gene>
<keyword evidence="2" id="KW-1185">Reference proteome</keyword>
<dbReference type="Proteomes" id="UP000799755">
    <property type="component" value="Unassembled WGS sequence"/>
</dbReference>